<reference evidence="1" key="1">
    <citation type="submission" date="2022-03" db="EMBL/GenBank/DDBJ databases">
        <authorList>
            <person name="Lindestad O."/>
        </authorList>
    </citation>
    <scope>NUCLEOTIDE SEQUENCE</scope>
</reference>
<evidence type="ECO:0000313" key="2">
    <source>
        <dbReference type="Proteomes" id="UP000838756"/>
    </source>
</evidence>
<name>A0A8S4QL64_9NEOP</name>
<accession>A0A8S4QL64</accession>
<feature type="non-terminal residue" evidence="1">
    <location>
        <position position="1"/>
    </location>
</feature>
<keyword evidence="2" id="KW-1185">Reference proteome</keyword>
<evidence type="ECO:0000313" key="1">
    <source>
        <dbReference type="EMBL" id="CAH2215842.1"/>
    </source>
</evidence>
<organism evidence="1 2">
    <name type="scientific">Pararge aegeria aegeria</name>
    <dbReference type="NCBI Taxonomy" id="348720"/>
    <lineage>
        <taxon>Eukaryota</taxon>
        <taxon>Metazoa</taxon>
        <taxon>Ecdysozoa</taxon>
        <taxon>Arthropoda</taxon>
        <taxon>Hexapoda</taxon>
        <taxon>Insecta</taxon>
        <taxon>Pterygota</taxon>
        <taxon>Neoptera</taxon>
        <taxon>Endopterygota</taxon>
        <taxon>Lepidoptera</taxon>
        <taxon>Glossata</taxon>
        <taxon>Ditrysia</taxon>
        <taxon>Papilionoidea</taxon>
        <taxon>Nymphalidae</taxon>
        <taxon>Satyrinae</taxon>
        <taxon>Satyrini</taxon>
        <taxon>Parargina</taxon>
        <taxon>Pararge</taxon>
    </lineage>
</organism>
<gene>
    <name evidence="1" type="primary">jg6932</name>
    <name evidence="1" type="ORF">PAEG_LOCUS3927</name>
</gene>
<dbReference type="AlphaFoldDB" id="A0A8S4QL64"/>
<protein>
    <submittedName>
        <fullName evidence="1">Jg6932 protein</fullName>
    </submittedName>
</protein>
<sequence>MNTLDVHPTISGLQQYIGMWEQRFEETEFICDNCVVRLRDAYSFKKEILKSDQILKENFKN</sequence>
<proteinExistence type="predicted"/>
<dbReference type="Proteomes" id="UP000838756">
    <property type="component" value="Unassembled WGS sequence"/>
</dbReference>
<dbReference type="EMBL" id="CAKXAJ010013097">
    <property type="protein sequence ID" value="CAH2215842.1"/>
    <property type="molecule type" value="Genomic_DNA"/>
</dbReference>
<dbReference type="OrthoDB" id="8922241at2759"/>
<comment type="caution">
    <text evidence="1">The sequence shown here is derived from an EMBL/GenBank/DDBJ whole genome shotgun (WGS) entry which is preliminary data.</text>
</comment>